<dbReference type="InterPro" id="IPR020841">
    <property type="entry name" value="PKS_Beta-ketoAc_synthase_dom"/>
</dbReference>
<dbReference type="InterPro" id="IPR000794">
    <property type="entry name" value="Beta-ketoacyl_synthase"/>
</dbReference>
<comment type="similarity">
    <text evidence="1 4">Belongs to the thiolase-like superfamily. Beta-ketoacyl-ACP synthases family.</text>
</comment>
<evidence type="ECO:0000256" key="2">
    <source>
        <dbReference type="ARBA" id="ARBA00022679"/>
    </source>
</evidence>
<dbReference type="Gene3D" id="3.40.47.10">
    <property type="match status" value="2"/>
</dbReference>
<dbReference type="EMBL" id="JACHDS010000001">
    <property type="protein sequence ID" value="MBB6174245.1"/>
    <property type="molecule type" value="Genomic_DNA"/>
</dbReference>
<feature type="domain" description="Ketosynthase family 3 (KS3)" evidence="5">
    <location>
        <begin position="2"/>
        <end position="405"/>
    </location>
</feature>
<evidence type="ECO:0000256" key="3">
    <source>
        <dbReference type="ARBA" id="ARBA00023315"/>
    </source>
</evidence>
<evidence type="ECO:0000259" key="5">
    <source>
        <dbReference type="PROSITE" id="PS52004"/>
    </source>
</evidence>
<dbReference type="PANTHER" id="PTHR11712:SF322">
    <property type="entry name" value="POLYKETIDE BETA-KETOACYL SYNTHASE 2-RELATED"/>
    <property type="match status" value="1"/>
</dbReference>
<dbReference type="PANTHER" id="PTHR11712">
    <property type="entry name" value="POLYKETIDE SYNTHASE-RELATED"/>
    <property type="match status" value="1"/>
</dbReference>
<evidence type="ECO:0000313" key="7">
    <source>
        <dbReference type="Proteomes" id="UP000546642"/>
    </source>
</evidence>
<dbReference type="Proteomes" id="UP000546642">
    <property type="component" value="Unassembled WGS sequence"/>
</dbReference>
<evidence type="ECO:0000256" key="4">
    <source>
        <dbReference type="RuleBase" id="RU003694"/>
    </source>
</evidence>
<protein>
    <submittedName>
        <fullName evidence="6">Act minimal PKS chain-length factor (CLF/KS beta)</fullName>
        <ecNumber evidence="6">2.3.1.-</ecNumber>
    </submittedName>
</protein>
<dbReference type="GO" id="GO:0004315">
    <property type="term" value="F:3-oxoacyl-[acyl-carrier-protein] synthase activity"/>
    <property type="evidence" value="ECO:0007669"/>
    <property type="project" value="TreeGrafter"/>
</dbReference>
<keyword evidence="2 4" id="KW-0808">Transferase</keyword>
<dbReference type="RefSeq" id="WP_184078165.1">
    <property type="nucleotide sequence ID" value="NZ_JACHDS010000001.1"/>
</dbReference>
<dbReference type="Pfam" id="PF00109">
    <property type="entry name" value="ketoacyl-synt"/>
    <property type="match status" value="1"/>
</dbReference>
<evidence type="ECO:0000256" key="1">
    <source>
        <dbReference type="ARBA" id="ARBA00008467"/>
    </source>
</evidence>
<dbReference type="AlphaFoldDB" id="A0A7X0D7D8"/>
<dbReference type="CDD" id="cd00832">
    <property type="entry name" value="CLF"/>
    <property type="match status" value="1"/>
</dbReference>
<evidence type="ECO:0000313" key="6">
    <source>
        <dbReference type="EMBL" id="MBB6174245.1"/>
    </source>
</evidence>
<dbReference type="InterPro" id="IPR016039">
    <property type="entry name" value="Thiolase-like"/>
</dbReference>
<comment type="caution">
    <text evidence="6">The sequence shown here is derived from an EMBL/GenBank/DDBJ whole genome shotgun (WGS) entry which is preliminary data.</text>
</comment>
<dbReference type="SUPFAM" id="SSF53901">
    <property type="entry name" value="Thiolase-like"/>
    <property type="match status" value="2"/>
</dbReference>
<accession>A0A7X0D7D8</accession>
<sequence length="406" mass="42533">MTVRVAVTGIGVVAPNGLGLDDYWKAVLAIRSGVQTIDRFDASPYPVRVAGEVSDFSPTQHVPGRLIPQTDRVTRFALAAAEWALQDAGVTVRDLGDFDVGVITANGCGGFEFGQRELQKLWREGPHHVSAYQSFAWFYAVNTGQISLRHGARGAGSVVVTEQAGGLDALAAARRRLRAGDLRVAISGGLDAPLSPWGLTAQIPSGKLSNDPDPARSYLPFDAAAKGYVPGEGGAILVLEELEAARERGVPTVYGELAGYAATFDPRPVSGRPSTLPEAIRGALSDATMDLEDIDVVIADASGVPEMDAAEAAAITEVFGPRGVPVAVPKTMTGRMYAGGAPLDVVSALMSVRDGVIPAAANIADIPAYYDLDVVVERVREVEVRAALVLARGHGGFNSALVVRAI</sequence>
<dbReference type="Pfam" id="PF02801">
    <property type="entry name" value="Ketoacyl-synt_C"/>
    <property type="match status" value="1"/>
</dbReference>
<dbReference type="SMART" id="SM00825">
    <property type="entry name" value="PKS_KS"/>
    <property type="match status" value="1"/>
</dbReference>
<gene>
    <name evidence="6" type="ORF">HNR23_004305</name>
</gene>
<reference evidence="6 7" key="1">
    <citation type="submission" date="2020-08" db="EMBL/GenBank/DDBJ databases">
        <title>Sequencing the genomes of 1000 actinobacteria strains.</title>
        <authorList>
            <person name="Klenk H.-P."/>
        </authorList>
    </citation>
    <scope>NUCLEOTIDE SEQUENCE [LARGE SCALE GENOMIC DNA]</scope>
    <source>
        <strain evidence="6 7">DSM 46659</strain>
    </source>
</reference>
<dbReference type="GO" id="GO:0006633">
    <property type="term" value="P:fatty acid biosynthetic process"/>
    <property type="evidence" value="ECO:0007669"/>
    <property type="project" value="TreeGrafter"/>
</dbReference>
<proteinExistence type="inferred from homology"/>
<dbReference type="PROSITE" id="PS52004">
    <property type="entry name" value="KS3_2"/>
    <property type="match status" value="1"/>
</dbReference>
<dbReference type="EC" id="2.3.1.-" evidence="6"/>
<keyword evidence="3 6" id="KW-0012">Acyltransferase</keyword>
<organism evidence="6 7">
    <name type="scientific">Nocardiopsis mwathae</name>
    <dbReference type="NCBI Taxonomy" id="1472723"/>
    <lineage>
        <taxon>Bacteria</taxon>
        <taxon>Bacillati</taxon>
        <taxon>Actinomycetota</taxon>
        <taxon>Actinomycetes</taxon>
        <taxon>Streptosporangiales</taxon>
        <taxon>Nocardiopsidaceae</taxon>
        <taxon>Nocardiopsis</taxon>
    </lineage>
</organism>
<keyword evidence="7" id="KW-1185">Reference proteome</keyword>
<name>A0A7X0D7D8_9ACTN</name>
<dbReference type="InterPro" id="IPR014030">
    <property type="entry name" value="Ketoacyl_synth_N"/>
</dbReference>
<dbReference type="InterPro" id="IPR014031">
    <property type="entry name" value="Ketoacyl_synth_C"/>
</dbReference>